<dbReference type="EMBL" id="JBBPBN010000028">
    <property type="protein sequence ID" value="KAK9007048.1"/>
    <property type="molecule type" value="Genomic_DNA"/>
</dbReference>
<comment type="caution">
    <text evidence="2">The sequence shown here is derived from an EMBL/GenBank/DDBJ whole genome shotgun (WGS) entry which is preliminary data.</text>
</comment>
<protein>
    <recommendedName>
        <fullName evidence="1">F-box associated beta-propeller type 3 domain-containing protein</fullName>
    </recommendedName>
</protein>
<feature type="domain" description="F-box associated beta-propeller type 3" evidence="1">
    <location>
        <begin position="74"/>
        <end position="293"/>
    </location>
</feature>
<organism evidence="2 3">
    <name type="scientific">Hibiscus sabdariffa</name>
    <name type="common">roselle</name>
    <dbReference type="NCBI Taxonomy" id="183260"/>
    <lineage>
        <taxon>Eukaryota</taxon>
        <taxon>Viridiplantae</taxon>
        <taxon>Streptophyta</taxon>
        <taxon>Embryophyta</taxon>
        <taxon>Tracheophyta</taxon>
        <taxon>Spermatophyta</taxon>
        <taxon>Magnoliopsida</taxon>
        <taxon>eudicotyledons</taxon>
        <taxon>Gunneridae</taxon>
        <taxon>Pentapetalae</taxon>
        <taxon>rosids</taxon>
        <taxon>malvids</taxon>
        <taxon>Malvales</taxon>
        <taxon>Malvaceae</taxon>
        <taxon>Malvoideae</taxon>
        <taxon>Hibiscus</taxon>
    </lineage>
</organism>
<dbReference type="Pfam" id="PF08268">
    <property type="entry name" value="FBA_3"/>
    <property type="match status" value="1"/>
</dbReference>
<dbReference type="InterPro" id="IPR050796">
    <property type="entry name" value="SCF_F-box_component"/>
</dbReference>
<keyword evidence="3" id="KW-1185">Reference proteome</keyword>
<evidence type="ECO:0000313" key="3">
    <source>
        <dbReference type="Proteomes" id="UP001396334"/>
    </source>
</evidence>
<evidence type="ECO:0000313" key="2">
    <source>
        <dbReference type="EMBL" id="KAK9007048.1"/>
    </source>
</evidence>
<dbReference type="NCBIfam" id="TIGR01640">
    <property type="entry name" value="F_box_assoc_1"/>
    <property type="match status" value="1"/>
</dbReference>
<dbReference type="Proteomes" id="UP001396334">
    <property type="component" value="Unassembled WGS sequence"/>
</dbReference>
<sequence>MQIGLQKMEHSHFPPFFHFDSFTGFTFQQHSLSPCQEREIWPKKYYLHYDNEGFDEFKQLWFSPFGSLSHFVVFGSCNGLISLILLPTHLLNFFLWNPSIQKYISLPRPNISEAVELNVGFGFDSRNNDSKLLMVGVEEKDNSWIQPYLFSLNENCWKRVTAIPPNYTFDAITGMSLPFVNGAVHWLGYQTKNKDEYNNVISGFDLSAEEFFEINLPEALIGLLHVDLTIMNYGESSIVVTTHPIFGEHELWVMKEYGVVESWTELLAFHIQRRESPFVVSGFRKNGEVLLVVDDGELASLDLNS</sequence>
<dbReference type="InterPro" id="IPR017451">
    <property type="entry name" value="F-box-assoc_interact_dom"/>
</dbReference>
<accession>A0ABR2R269</accession>
<name>A0ABR2R269_9ROSI</name>
<dbReference type="PANTHER" id="PTHR31672">
    <property type="entry name" value="BNACNNG10540D PROTEIN"/>
    <property type="match status" value="1"/>
</dbReference>
<evidence type="ECO:0000259" key="1">
    <source>
        <dbReference type="Pfam" id="PF08268"/>
    </source>
</evidence>
<dbReference type="PANTHER" id="PTHR31672:SF10">
    <property type="entry name" value="F-BOX DOMAIN-CONTAINING PROTEIN"/>
    <property type="match status" value="1"/>
</dbReference>
<proteinExistence type="predicted"/>
<dbReference type="InterPro" id="IPR013187">
    <property type="entry name" value="F-box-assoc_dom_typ3"/>
</dbReference>
<reference evidence="2 3" key="1">
    <citation type="journal article" date="2024" name="G3 (Bethesda)">
        <title>Genome assembly of Hibiscus sabdariffa L. provides insights into metabolisms of medicinal natural products.</title>
        <authorList>
            <person name="Kim T."/>
        </authorList>
    </citation>
    <scope>NUCLEOTIDE SEQUENCE [LARGE SCALE GENOMIC DNA]</scope>
    <source>
        <strain evidence="2">TK-2024</strain>
        <tissue evidence="2">Old leaves</tissue>
    </source>
</reference>
<gene>
    <name evidence="2" type="ORF">V6N11_019376</name>
</gene>